<feature type="signal peptide" evidence="1">
    <location>
        <begin position="1"/>
        <end position="19"/>
    </location>
</feature>
<accession>A0A9N9S7R0</accession>
<dbReference type="AlphaFoldDB" id="A0A9N9S7R0"/>
<reference evidence="2" key="1">
    <citation type="submission" date="2022-01" db="EMBL/GenBank/DDBJ databases">
        <authorList>
            <person name="King R."/>
        </authorList>
    </citation>
    <scope>NUCLEOTIDE SEQUENCE</scope>
</reference>
<name>A0A9N9S7R0_9DIPT</name>
<evidence type="ECO:0000313" key="3">
    <source>
        <dbReference type="Proteomes" id="UP001153620"/>
    </source>
</evidence>
<organism evidence="2 3">
    <name type="scientific">Chironomus riparius</name>
    <dbReference type="NCBI Taxonomy" id="315576"/>
    <lineage>
        <taxon>Eukaryota</taxon>
        <taxon>Metazoa</taxon>
        <taxon>Ecdysozoa</taxon>
        <taxon>Arthropoda</taxon>
        <taxon>Hexapoda</taxon>
        <taxon>Insecta</taxon>
        <taxon>Pterygota</taxon>
        <taxon>Neoptera</taxon>
        <taxon>Endopterygota</taxon>
        <taxon>Diptera</taxon>
        <taxon>Nematocera</taxon>
        <taxon>Chironomoidea</taxon>
        <taxon>Chironomidae</taxon>
        <taxon>Chironominae</taxon>
        <taxon>Chironomus</taxon>
    </lineage>
</organism>
<proteinExistence type="predicted"/>
<evidence type="ECO:0008006" key="4">
    <source>
        <dbReference type="Google" id="ProtNLM"/>
    </source>
</evidence>
<feature type="chain" id="PRO_5040230077" description="Salivary lipocalin" evidence="1">
    <location>
        <begin position="20"/>
        <end position="178"/>
    </location>
</feature>
<keyword evidence="1" id="KW-0732">Signal</keyword>
<sequence>MKLLIVLISLLVAITLSYSAPQPNFEDYARSGEQIKSYDTVENNSKPGFWTKIKNGTRNFYYRCVKFNSTAVDPQNDETDDSLTFLNSTDIPVPKEGCLKYIGKVGRKGKNWIFGKVSNFKSFLFGSSQDIDNDAEIATESYSYWSLNGTKTKVFVKVNATTENPSEEYEDNTDSEFE</sequence>
<evidence type="ECO:0000256" key="1">
    <source>
        <dbReference type="SAM" id="SignalP"/>
    </source>
</evidence>
<reference evidence="2" key="2">
    <citation type="submission" date="2022-10" db="EMBL/GenBank/DDBJ databases">
        <authorList>
            <consortium name="ENA_rothamsted_submissions"/>
            <consortium name="culmorum"/>
            <person name="King R."/>
        </authorList>
    </citation>
    <scope>NUCLEOTIDE SEQUENCE</scope>
</reference>
<dbReference type="EMBL" id="OU895880">
    <property type="protein sequence ID" value="CAG9810880.1"/>
    <property type="molecule type" value="Genomic_DNA"/>
</dbReference>
<dbReference type="Proteomes" id="UP001153620">
    <property type="component" value="Chromosome 4"/>
</dbReference>
<gene>
    <name evidence="2" type="ORF">CHIRRI_LOCUS13692</name>
</gene>
<evidence type="ECO:0000313" key="2">
    <source>
        <dbReference type="EMBL" id="CAG9810880.1"/>
    </source>
</evidence>
<protein>
    <recommendedName>
        <fullName evidence="4">Salivary lipocalin</fullName>
    </recommendedName>
</protein>
<keyword evidence="3" id="KW-1185">Reference proteome</keyword>